<dbReference type="InterPro" id="IPR009057">
    <property type="entry name" value="Homeodomain-like_sf"/>
</dbReference>
<dbReference type="EMBL" id="CP114014">
    <property type="protein sequence ID" value="XAY07355.1"/>
    <property type="molecule type" value="Genomic_DNA"/>
</dbReference>
<proteinExistence type="predicted"/>
<dbReference type="Gene3D" id="1.10.357.10">
    <property type="entry name" value="Tetracycline Repressor, domain 2"/>
    <property type="match status" value="1"/>
</dbReference>
<sequence>MSVDDIGAESGLGGGSSLYRYFSGKEALLVALLDESLDRYLMALPSPTDDPMADIRLVATTHVAITMEAPDLGGLFVRELRSLSSENARRIERRSGVYLGAWVSFLRRAYPDTPASELEAAASTAMTTAAALILLPHPRVNTDHEALVADMIVASLSALERAR</sequence>
<evidence type="ECO:0008006" key="2">
    <source>
        <dbReference type="Google" id="ProtNLM"/>
    </source>
</evidence>
<dbReference type="AlphaFoldDB" id="A0AAU7B0E5"/>
<protein>
    <recommendedName>
        <fullName evidence="2">TetR family transcriptional regulator</fullName>
    </recommendedName>
</protein>
<reference evidence="1" key="1">
    <citation type="submission" date="2022-12" db="EMBL/GenBank/DDBJ databases">
        <title>Paraconexibacter alkalitolerans sp. nov. and Baekduia alba sp. nov., isolated from soil and emended description of the genera Paraconexibacter (Chun et al., 2020) and Baekduia (An et al., 2020).</title>
        <authorList>
            <person name="Vieira S."/>
            <person name="Huber K.J."/>
            <person name="Geppert A."/>
            <person name="Wolf J."/>
            <person name="Neumann-Schaal M."/>
            <person name="Muesken M."/>
            <person name="Overmann J."/>
        </authorList>
    </citation>
    <scope>NUCLEOTIDE SEQUENCE</scope>
    <source>
        <strain evidence="1">AEG42_29</strain>
    </source>
</reference>
<dbReference type="KEGG" id="parq:DSM112329_04236"/>
<organism evidence="1">
    <name type="scientific">Paraconexibacter sp. AEG42_29</name>
    <dbReference type="NCBI Taxonomy" id="2997339"/>
    <lineage>
        <taxon>Bacteria</taxon>
        <taxon>Bacillati</taxon>
        <taxon>Actinomycetota</taxon>
        <taxon>Thermoleophilia</taxon>
        <taxon>Solirubrobacterales</taxon>
        <taxon>Paraconexibacteraceae</taxon>
        <taxon>Paraconexibacter</taxon>
    </lineage>
</organism>
<evidence type="ECO:0000313" key="1">
    <source>
        <dbReference type="EMBL" id="XAY07355.1"/>
    </source>
</evidence>
<accession>A0AAU7B0E5</accession>
<name>A0AAU7B0E5_9ACTN</name>
<dbReference type="SUPFAM" id="SSF46689">
    <property type="entry name" value="Homeodomain-like"/>
    <property type="match status" value="1"/>
</dbReference>
<gene>
    <name evidence="1" type="ORF">DSM112329_04236</name>
</gene>